<dbReference type="GO" id="GO:0005840">
    <property type="term" value="C:ribosome"/>
    <property type="evidence" value="ECO:0007669"/>
    <property type="project" value="UniProtKB-KW"/>
</dbReference>
<keyword evidence="3 7" id="KW-0694">RNA-binding</keyword>
<comment type="caution">
    <text evidence="8">The sequence shown here is derived from an EMBL/GenBank/DDBJ whole genome shotgun (WGS) entry which is preliminary data.</text>
</comment>
<evidence type="ECO:0000256" key="6">
    <source>
        <dbReference type="ARBA" id="ARBA00035136"/>
    </source>
</evidence>
<dbReference type="GO" id="GO:1990904">
    <property type="term" value="C:ribonucleoprotein complex"/>
    <property type="evidence" value="ECO:0007669"/>
    <property type="project" value="UniProtKB-KW"/>
</dbReference>
<evidence type="ECO:0000256" key="1">
    <source>
        <dbReference type="ARBA" id="ARBA00003134"/>
    </source>
</evidence>
<dbReference type="EMBL" id="VVXK01000002">
    <property type="protein sequence ID" value="KAA2371787.1"/>
    <property type="molecule type" value="Genomic_DNA"/>
</dbReference>
<dbReference type="InterPro" id="IPR036510">
    <property type="entry name" value="Ribosomal_bS20_sf"/>
</dbReference>
<dbReference type="Gene3D" id="1.20.58.110">
    <property type="entry name" value="Ribosomal protein S20"/>
    <property type="match status" value="1"/>
</dbReference>
<comment type="function">
    <text evidence="1 7">Binds directly to 16S ribosomal RNA.</text>
</comment>
<evidence type="ECO:0000256" key="5">
    <source>
        <dbReference type="ARBA" id="ARBA00023274"/>
    </source>
</evidence>
<dbReference type="GO" id="GO:0019843">
    <property type="term" value="F:rRNA binding"/>
    <property type="evidence" value="ECO:0007669"/>
    <property type="project" value="UniProtKB-UniRule"/>
</dbReference>
<accession>A0A5B3GED0</accession>
<comment type="similarity">
    <text evidence="7">Belongs to the bacterial ribosomal protein bS20 family.</text>
</comment>
<dbReference type="Proteomes" id="UP000322658">
    <property type="component" value="Unassembled WGS sequence"/>
</dbReference>
<evidence type="ECO:0000256" key="2">
    <source>
        <dbReference type="ARBA" id="ARBA00022730"/>
    </source>
</evidence>
<evidence type="ECO:0000256" key="7">
    <source>
        <dbReference type="HAMAP-Rule" id="MF_00500"/>
    </source>
</evidence>
<name>A0A5B3GED0_9BACT</name>
<evidence type="ECO:0000313" key="8">
    <source>
        <dbReference type="EMBL" id="KAA2371787.1"/>
    </source>
</evidence>
<dbReference type="Proteomes" id="UP000323567">
    <property type="component" value="Unassembled WGS sequence"/>
</dbReference>
<evidence type="ECO:0000313" key="9">
    <source>
        <dbReference type="EMBL" id="KAA2375155.1"/>
    </source>
</evidence>
<evidence type="ECO:0000256" key="4">
    <source>
        <dbReference type="ARBA" id="ARBA00022980"/>
    </source>
</evidence>
<protein>
    <recommendedName>
        <fullName evidence="6 7">Small ribosomal subunit protein bS20</fullName>
    </recommendedName>
</protein>
<evidence type="ECO:0000256" key="3">
    <source>
        <dbReference type="ARBA" id="ARBA00022884"/>
    </source>
</evidence>
<sequence>MANHKSSKKRIRQTLTKRAHNRLFHKTARNAVKALRTTTEKSAAEALLPKVTAMLDKLAKHNIVHKNKAANLKSSIQLHVNAL</sequence>
<proteinExistence type="inferred from homology"/>
<dbReference type="EMBL" id="VVXJ01000019">
    <property type="protein sequence ID" value="KAA2375155.1"/>
    <property type="molecule type" value="Genomic_DNA"/>
</dbReference>
<dbReference type="AlphaFoldDB" id="A0A5B3GED0"/>
<dbReference type="InterPro" id="IPR002583">
    <property type="entry name" value="Ribosomal_bS20"/>
</dbReference>
<evidence type="ECO:0000313" key="11">
    <source>
        <dbReference type="Proteomes" id="UP000323567"/>
    </source>
</evidence>
<dbReference type="GO" id="GO:0003735">
    <property type="term" value="F:structural constituent of ribosome"/>
    <property type="evidence" value="ECO:0007669"/>
    <property type="project" value="InterPro"/>
</dbReference>
<reference evidence="10 11" key="1">
    <citation type="journal article" date="2019" name="Nat. Med.">
        <title>A library of human gut bacterial isolates paired with longitudinal multiomics data enables mechanistic microbiome research.</title>
        <authorList>
            <person name="Poyet M."/>
            <person name="Groussin M."/>
            <person name="Gibbons S.M."/>
            <person name="Avila-Pacheco J."/>
            <person name="Jiang X."/>
            <person name="Kearney S.M."/>
            <person name="Perrotta A.R."/>
            <person name="Berdy B."/>
            <person name="Zhao S."/>
            <person name="Lieberman T.D."/>
            <person name="Swanson P.K."/>
            <person name="Smith M."/>
            <person name="Roesemann S."/>
            <person name="Alexander J.E."/>
            <person name="Rich S.A."/>
            <person name="Livny J."/>
            <person name="Vlamakis H."/>
            <person name="Clish C."/>
            <person name="Bullock K."/>
            <person name="Deik A."/>
            <person name="Scott J."/>
            <person name="Pierce K.A."/>
            <person name="Xavier R.J."/>
            <person name="Alm E.J."/>
        </authorList>
    </citation>
    <scope>NUCLEOTIDE SEQUENCE [LARGE SCALE GENOMIC DNA]</scope>
    <source>
        <strain evidence="9 10">BIOML-A1</strain>
        <strain evidence="8 11">BIOML-A2</strain>
    </source>
</reference>
<gene>
    <name evidence="7" type="primary">rpsT</name>
    <name evidence="9" type="ORF">F2Y07_09635</name>
    <name evidence="8" type="ORF">F2Y13_03085</name>
</gene>
<dbReference type="Pfam" id="PF01649">
    <property type="entry name" value="Ribosomal_S20p"/>
    <property type="match status" value="1"/>
</dbReference>
<evidence type="ECO:0000313" key="10">
    <source>
        <dbReference type="Proteomes" id="UP000322658"/>
    </source>
</evidence>
<dbReference type="GO" id="GO:0006412">
    <property type="term" value="P:translation"/>
    <property type="evidence" value="ECO:0007669"/>
    <property type="project" value="UniProtKB-UniRule"/>
</dbReference>
<keyword evidence="5 7" id="KW-0687">Ribonucleoprotein</keyword>
<organism evidence="8 11">
    <name type="scientific">Alistipes shahii</name>
    <dbReference type="NCBI Taxonomy" id="328814"/>
    <lineage>
        <taxon>Bacteria</taxon>
        <taxon>Pseudomonadati</taxon>
        <taxon>Bacteroidota</taxon>
        <taxon>Bacteroidia</taxon>
        <taxon>Bacteroidales</taxon>
        <taxon>Rikenellaceae</taxon>
        <taxon>Alistipes</taxon>
    </lineage>
</organism>
<keyword evidence="4 7" id="KW-0689">Ribosomal protein</keyword>
<dbReference type="SUPFAM" id="SSF46992">
    <property type="entry name" value="Ribosomal protein S20"/>
    <property type="match status" value="1"/>
</dbReference>
<dbReference type="HAMAP" id="MF_00500">
    <property type="entry name" value="Ribosomal_bS20"/>
    <property type="match status" value="1"/>
</dbReference>
<dbReference type="NCBIfam" id="TIGR00029">
    <property type="entry name" value="S20"/>
    <property type="match status" value="1"/>
</dbReference>
<dbReference type="GeneID" id="92757420"/>
<keyword evidence="2 7" id="KW-0699">rRNA-binding</keyword>
<dbReference type="RefSeq" id="WP_015547344.1">
    <property type="nucleotide sequence ID" value="NZ_AP031448.1"/>
</dbReference>